<organism evidence="3 4">
    <name type="scientific">Candidatus Roizmanbacteria bacterium RIFCSPLOWO2_01_FULL_38_12</name>
    <dbReference type="NCBI Taxonomy" id="1802061"/>
    <lineage>
        <taxon>Bacteria</taxon>
        <taxon>Candidatus Roizmaniibacteriota</taxon>
    </lineage>
</organism>
<accession>A0A1F7IVB2</accession>
<evidence type="ECO:0000259" key="2">
    <source>
        <dbReference type="Pfam" id="PF09314"/>
    </source>
</evidence>
<dbReference type="Proteomes" id="UP000177141">
    <property type="component" value="Unassembled WGS sequence"/>
</dbReference>
<evidence type="ECO:0000313" key="4">
    <source>
        <dbReference type="Proteomes" id="UP000177141"/>
    </source>
</evidence>
<dbReference type="InterPro" id="IPR050194">
    <property type="entry name" value="Glycosyltransferase_grp1"/>
</dbReference>
<dbReference type="SUPFAM" id="SSF53756">
    <property type="entry name" value="UDP-Glycosyltransferase/glycogen phosphorylase"/>
    <property type="match status" value="1"/>
</dbReference>
<name>A0A1F7IVB2_9BACT</name>
<dbReference type="Pfam" id="PF00534">
    <property type="entry name" value="Glycos_transf_1"/>
    <property type="match status" value="1"/>
</dbReference>
<dbReference type="PANTHER" id="PTHR45947">
    <property type="entry name" value="SULFOQUINOVOSYL TRANSFERASE SQD2"/>
    <property type="match status" value="1"/>
</dbReference>
<dbReference type="AlphaFoldDB" id="A0A1F7IVB2"/>
<dbReference type="GO" id="GO:0016757">
    <property type="term" value="F:glycosyltransferase activity"/>
    <property type="evidence" value="ECO:0007669"/>
    <property type="project" value="InterPro"/>
</dbReference>
<feature type="domain" description="Glycosyl transferase family 1" evidence="1">
    <location>
        <begin position="188"/>
        <end position="335"/>
    </location>
</feature>
<gene>
    <name evidence="3" type="ORF">A3A93_05875</name>
</gene>
<reference evidence="3 4" key="1">
    <citation type="journal article" date="2016" name="Nat. Commun.">
        <title>Thousands of microbial genomes shed light on interconnected biogeochemical processes in an aquifer system.</title>
        <authorList>
            <person name="Anantharaman K."/>
            <person name="Brown C.T."/>
            <person name="Hug L.A."/>
            <person name="Sharon I."/>
            <person name="Castelle C.J."/>
            <person name="Probst A.J."/>
            <person name="Thomas B.C."/>
            <person name="Singh A."/>
            <person name="Wilkins M.J."/>
            <person name="Karaoz U."/>
            <person name="Brodie E.L."/>
            <person name="Williams K.H."/>
            <person name="Hubbard S.S."/>
            <person name="Banfield J.F."/>
        </authorList>
    </citation>
    <scope>NUCLEOTIDE SEQUENCE [LARGE SCALE GENOMIC DNA]</scope>
</reference>
<dbReference type="STRING" id="1802061.A3A93_05875"/>
<dbReference type="Gene3D" id="3.40.50.2000">
    <property type="entry name" value="Glycogen Phosphorylase B"/>
    <property type="match status" value="2"/>
</dbReference>
<dbReference type="EMBL" id="MGAL01000034">
    <property type="protein sequence ID" value="OGK47287.1"/>
    <property type="molecule type" value="Genomic_DNA"/>
</dbReference>
<evidence type="ECO:0008006" key="5">
    <source>
        <dbReference type="Google" id="ProtNLM"/>
    </source>
</evidence>
<comment type="caution">
    <text evidence="3">The sequence shown here is derived from an EMBL/GenBank/DDBJ whole genome shotgun (WGS) entry which is preliminary data.</text>
</comment>
<dbReference type="Pfam" id="PF09314">
    <property type="entry name" value="DUF1972"/>
    <property type="match status" value="1"/>
</dbReference>
<evidence type="ECO:0000313" key="3">
    <source>
        <dbReference type="EMBL" id="OGK47287.1"/>
    </source>
</evidence>
<feature type="domain" description="DUF1972" evidence="2">
    <location>
        <begin position="1"/>
        <end position="175"/>
    </location>
</feature>
<dbReference type="InterPro" id="IPR001296">
    <property type="entry name" value="Glyco_trans_1"/>
</dbReference>
<proteinExistence type="predicted"/>
<dbReference type="PANTHER" id="PTHR45947:SF3">
    <property type="entry name" value="SULFOQUINOVOSYL TRANSFERASE SQD2"/>
    <property type="match status" value="1"/>
</dbReference>
<protein>
    <recommendedName>
        <fullName evidence="5">Glycosyl transferase family 1 domain-containing protein</fullName>
    </recommendedName>
</protein>
<evidence type="ECO:0000259" key="1">
    <source>
        <dbReference type="Pfam" id="PF00534"/>
    </source>
</evidence>
<dbReference type="InterPro" id="IPR015393">
    <property type="entry name" value="DUF1972"/>
</dbReference>
<sequence>MKKIAIFGIRGYQIIYSGYEIFTEKLVNLSNKTDFFYILYTRSKYQKKTNNSANNFQISIMPTVRGKYLETPFYAFFTTLNSLVKPINIILYLGTANTLFIFLQKLLNRKTIVNTAGIDWGKKRWSLFGRWYLFFCEKLTVWFADIIVCDSQSVLNYYKKKYHLKNLIFIPYGTDVKSRKSGKTLKKLKLESNKYIYVVGRFSPENCQEDVINAFKKIKTNFKCVIIGDSFYEDKYKSYLYKLAKNDKRIVFTGILNRNQYEEIASNSYAYVETKSIGGTHPSLLEAMAFGKPVIAKDIEENKEVVDKNGYLYSRAKPSSLTNQLEYLLINVNNAQKKALDGKKRVKTLYNWQLVIRNYEYIFNS</sequence>